<dbReference type="EMBL" id="CM001879">
    <property type="protein sequence ID" value="EOX91347.1"/>
    <property type="molecule type" value="Genomic_DNA"/>
</dbReference>
<feature type="binding site" evidence="3">
    <location>
        <begin position="82"/>
        <end position="89"/>
    </location>
    <ligand>
        <name>substrate</name>
    </ligand>
</feature>
<reference evidence="4 5" key="1">
    <citation type="journal article" date="2013" name="Genome Biol.">
        <title>The genome sequence of the most widely cultivated cacao type and its use to identify candidate genes regulating pod color.</title>
        <authorList>
            <person name="Motamayor J.C."/>
            <person name="Mockaitis K."/>
            <person name="Schmutz J."/>
            <person name="Haiminen N."/>
            <person name="Iii D.L."/>
            <person name="Cornejo O."/>
            <person name="Findley S.D."/>
            <person name="Zheng P."/>
            <person name="Utro F."/>
            <person name="Royaert S."/>
            <person name="Saski C."/>
            <person name="Jenkins J."/>
            <person name="Podicheti R."/>
            <person name="Zhao M."/>
            <person name="Scheffler B.E."/>
            <person name="Stack J.C."/>
            <person name="Feltus F.A."/>
            <person name="Mustiga G.M."/>
            <person name="Amores F."/>
            <person name="Phillips W."/>
            <person name="Marelli J.P."/>
            <person name="May G.D."/>
            <person name="Shapiro H."/>
            <person name="Ma J."/>
            <person name="Bustamante C.D."/>
            <person name="Schnell R.J."/>
            <person name="Main D."/>
            <person name="Gilbert D."/>
            <person name="Parida L."/>
            <person name="Kuhn D.N."/>
        </authorList>
    </citation>
    <scope>NUCLEOTIDE SEQUENCE [LARGE SCALE GENOMIC DNA]</scope>
    <source>
        <strain evidence="5">cv. Matina 1-6</strain>
    </source>
</reference>
<dbReference type="HOGENOM" id="CLU_654538_0_0_1"/>
<feature type="active site" description="Tele-phosphohistidine intermediate" evidence="2">
    <location>
        <position position="83"/>
    </location>
</feature>
<dbReference type="OMA" id="HEGYETI"/>
<dbReference type="PROSITE" id="PS00175">
    <property type="entry name" value="PG_MUTASE"/>
    <property type="match status" value="1"/>
</dbReference>
<evidence type="ECO:0000313" key="4">
    <source>
        <dbReference type="EMBL" id="EOX91347.1"/>
    </source>
</evidence>
<dbReference type="InterPro" id="IPR050275">
    <property type="entry name" value="PGM_Phosphatase"/>
</dbReference>
<feature type="binding site" evidence="3">
    <location>
        <position position="133"/>
    </location>
    <ligand>
        <name>substrate</name>
    </ligand>
</feature>
<dbReference type="CDD" id="cd07067">
    <property type="entry name" value="HP_PGM_like"/>
    <property type="match status" value="1"/>
</dbReference>
<dbReference type="Proteomes" id="UP000026915">
    <property type="component" value="Chromosome 1"/>
</dbReference>
<dbReference type="Gene3D" id="3.40.50.1240">
    <property type="entry name" value="Phosphoglycerate mutase-like"/>
    <property type="match status" value="2"/>
</dbReference>
<dbReference type="InterPro" id="IPR029033">
    <property type="entry name" value="His_PPase_superfam"/>
</dbReference>
<proteinExistence type="inferred from homology"/>
<dbReference type="CDD" id="cd07040">
    <property type="entry name" value="HP"/>
    <property type="match status" value="1"/>
</dbReference>
<comment type="similarity">
    <text evidence="1">Belongs to the phosphoglycerate mutase family.</text>
</comment>
<dbReference type="InterPro" id="IPR001345">
    <property type="entry name" value="PG/BPGM_mutase_AS"/>
</dbReference>
<dbReference type="FunFam" id="3.40.50.1240:FF:000137">
    <property type="match status" value="1"/>
</dbReference>
<dbReference type="PANTHER" id="PTHR48100:SF34">
    <property type="entry name" value="PHOSPHOGLYCERATE MUTASE-LIKE PROTEIN 4"/>
    <property type="match status" value="1"/>
</dbReference>
<accession>A0A061DGU3</accession>
<dbReference type="SUPFAM" id="SSF53254">
    <property type="entry name" value="Phosphoglycerate mutase-like"/>
    <property type="match status" value="2"/>
</dbReference>
<gene>
    <name evidence="4" type="ORF">TCM_000570</name>
</gene>
<evidence type="ECO:0000313" key="5">
    <source>
        <dbReference type="Proteomes" id="UP000026915"/>
    </source>
</evidence>
<keyword evidence="5" id="KW-1185">Reference proteome</keyword>
<dbReference type="STRING" id="3641.A0A061DGU3"/>
<name>A0A061DGU3_THECC</name>
<dbReference type="GO" id="GO:0005737">
    <property type="term" value="C:cytoplasm"/>
    <property type="evidence" value="ECO:0000318"/>
    <property type="project" value="GO_Central"/>
</dbReference>
<dbReference type="FunCoup" id="A0A061DGU3">
    <property type="interactions" value="1204"/>
</dbReference>
<dbReference type="InterPro" id="IPR013078">
    <property type="entry name" value="His_Pase_superF_clade-1"/>
</dbReference>
<evidence type="ECO:0000256" key="1">
    <source>
        <dbReference type="ARBA" id="ARBA00038362"/>
    </source>
</evidence>
<evidence type="ECO:0000256" key="2">
    <source>
        <dbReference type="PIRSR" id="PIRSR613078-1"/>
    </source>
</evidence>
<dbReference type="Pfam" id="PF00300">
    <property type="entry name" value="His_Phos_1"/>
    <property type="match status" value="2"/>
</dbReference>
<organism evidence="4 5">
    <name type="scientific">Theobroma cacao</name>
    <name type="common">Cacao</name>
    <name type="synonym">Cocoa</name>
    <dbReference type="NCBI Taxonomy" id="3641"/>
    <lineage>
        <taxon>Eukaryota</taxon>
        <taxon>Viridiplantae</taxon>
        <taxon>Streptophyta</taxon>
        <taxon>Embryophyta</taxon>
        <taxon>Tracheophyta</taxon>
        <taxon>Spermatophyta</taxon>
        <taxon>Magnoliopsida</taxon>
        <taxon>eudicotyledons</taxon>
        <taxon>Gunneridae</taxon>
        <taxon>Pentapetalae</taxon>
        <taxon>rosids</taxon>
        <taxon>malvids</taxon>
        <taxon>Malvales</taxon>
        <taxon>Malvaceae</taxon>
        <taxon>Byttnerioideae</taxon>
        <taxon>Theobroma</taxon>
    </lineage>
</organism>
<feature type="active site" description="Proton donor/acceptor" evidence="2">
    <location>
        <position position="158"/>
    </location>
</feature>
<sequence>MSAIRTKCHLAECRHFPRFSSTSVKIPVCVKFSASTTTRLHLNKALPTRHPTHLVKSPDSVPMSDSNSSFVNGTYAEIVVVRHGETEWNADGRIQGHLDVELNEAGRQQAASVADRLSKEPKVSAVYSSDLKRALVTAETIAARCGGLEVITDQDLRERNLGDLQGLVFREAAKLNPKAHKAFLSHRTDQDIPGGGESRDQLYQRCTSSLQRIGRKHKGERVVVVSHGGVLRALYKQACPDGKSIGKLADRLSREPNISAINSSDLKRALETAETIAASCGKLQVIKDPELRERHVGDVQGLLFREAAKVSPEAYRAFSSHSTDRVIPGGGESLDQLYHRATSSLQRIGQKHTGERVVVVSHGGVIRGLYRRACSNRFKGSIPNTSVNIFQLSGADEWTIKAWGDISHLNQTGPANLVLG</sequence>
<dbReference type="InParanoid" id="A0A061DGU3"/>
<protein>
    <submittedName>
        <fullName evidence="4">Phosphoglycerate mutase family protein</fullName>
    </submittedName>
</protein>
<dbReference type="SMART" id="SM00855">
    <property type="entry name" value="PGAM"/>
    <property type="match status" value="2"/>
</dbReference>
<dbReference type="GO" id="GO:0016791">
    <property type="term" value="F:phosphatase activity"/>
    <property type="evidence" value="ECO:0000318"/>
    <property type="project" value="GO_Central"/>
</dbReference>
<dbReference type="PANTHER" id="PTHR48100">
    <property type="entry name" value="BROAD-SPECIFICITY PHOSPHATASE YOR283W-RELATED"/>
    <property type="match status" value="1"/>
</dbReference>
<dbReference type="AlphaFoldDB" id="A0A061DGU3"/>
<dbReference type="eggNOG" id="KOG0235">
    <property type="taxonomic scope" value="Eukaryota"/>
</dbReference>
<dbReference type="Gramene" id="EOX91347">
    <property type="protein sequence ID" value="EOX91347"/>
    <property type="gene ID" value="TCM_000570"/>
</dbReference>
<evidence type="ECO:0000256" key="3">
    <source>
        <dbReference type="PIRSR" id="PIRSR613078-2"/>
    </source>
</evidence>